<proteinExistence type="predicted"/>
<dbReference type="Proteomes" id="UP000799424">
    <property type="component" value="Unassembled WGS sequence"/>
</dbReference>
<feature type="domain" description="DUF7730" evidence="1">
    <location>
        <begin position="53"/>
        <end position="151"/>
    </location>
</feature>
<dbReference type="AlphaFoldDB" id="A0A6A7AEZ4"/>
<evidence type="ECO:0000313" key="2">
    <source>
        <dbReference type="EMBL" id="KAF2831269.1"/>
    </source>
</evidence>
<dbReference type="Pfam" id="PF24864">
    <property type="entry name" value="DUF7730"/>
    <property type="match status" value="1"/>
</dbReference>
<organism evidence="2 3">
    <name type="scientific">Ophiobolus disseminans</name>
    <dbReference type="NCBI Taxonomy" id="1469910"/>
    <lineage>
        <taxon>Eukaryota</taxon>
        <taxon>Fungi</taxon>
        <taxon>Dikarya</taxon>
        <taxon>Ascomycota</taxon>
        <taxon>Pezizomycotina</taxon>
        <taxon>Dothideomycetes</taxon>
        <taxon>Pleosporomycetidae</taxon>
        <taxon>Pleosporales</taxon>
        <taxon>Pleosporineae</taxon>
        <taxon>Phaeosphaeriaceae</taxon>
        <taxon>Ophiobolus</taxon>
    </lineage>
</organism>
<dbReference type="PANTHER" id="PTHR38790:SF4">
    <property type="entry name" value="2EXR DOMAIN-CONTAINING PROTEIN"/>
    <property type="match status" value="1"/>
</dbReference>
<dbReference type="OrthoDB" id="5413827at2759"/>
<dbReference type="EMBL" id="MU006218">
    <property type="protein sequence ID" value="KAF2831269.1"/>
    <property type="molecule type" value="Genomic_DNA"/>
</dbReference>
<gene>
    <name evidence="2" type="ORF">CC86DRAFT_401812</name>
</gene>
<dbReference type="InterPro" id="IPR056632">
    <property type="entry name" value="DUF7730"/>
</dbReference>
<protein>
    <recommendedName>
        <fullName evidence="1">DUF7730 domain-containing protein</fullName>
    </recommendedName>
</protein>
<keyword evidence="3" id="KW-1185">Reference proteome</keyword>
<sequence length="240" mass="28037">MANGYSLRKRKIEFDGLRPSKKLRVGRRKNTGLISLLNPTNIVASISESNCLQSPLLRLPAELRNYVFKLVLGGMEILIKSKENRRYKNANPTHYRAIRLMNYTRHRISYGSPVKILRVSRQIYLQCSTLVYTLNTFDFANPIALKIWYLYRRKAQIDMVHTIKVNDDILFLTKNRRLELQPLTSMFPNLTTVVMGPYRYEDSKWQRGISDEHTMDAWGNEAIVKQGERDDLKVVFEPLL</sequence>
<evidence type="ECO:0000259" key="1">
    <source>
        <dbReference type="Pfam" id="PF24864"/>
    </source>
</evidence>
<name>A0A6A7AEZ4_9PLEO</name>
<accession>A0A6A7AEZ4</accession>
<dbReference type="PANTHER" id="PTHR38790">
    <property type="entry name" value="2EXR DOMAIN-CONTAINING PROTEIN-RELATED"/>
    <property type="match status" value="1"/>
</dbReference>
<reference evidence="2" key="1">
    <citation type="journal article" date="2020" name="Stud. Mycol.">
        <title>101 Dothideomycetes genomes: a test case for predicting lifestyles and emergence of pathogens.</title>
        <authorList>
            <person name="Haridas S."/>
            <person name="Albert R."/>
            <person name="Binder M."/>
            <person name="Bloem J."/>
            <person name="Labutti K."/>
            <person name="Salamov A."/>
            <person name="Andreopoulos B."/>
            <person name="Baker S."/>
            <person name="Barry K."/>
            <person name="Bills G."/>
            <person name="Bluhm B."/>
            <person name="Cannon C."/>
            <person name="Castanera R."/>
            <person name="Culley D."/>
            <person name="Daum C."/>
            <person name="Ezra D."/>
            <person name="Gonzalez J."/>
            <person name="Henrissat B."/>
            <person name="Kuo A."/>
            <person name="Liang C."/>
            <person name="Lipzen A."/>
            <person name="Lutzoni F."/>
            <person name="Magnuson J."/>
            <person name="Mondo S."/>
            <person name="Nolan M."/>
            <person name="Ohm R."/>
            <person name="Pangilinan J."/>
            <person name="Park H.-J."/>
            <person name="Ramirez L."/>
            <person name="Alfaro M."/>
            <person name="Sun H."/>
            <person name="Tritt A."/>
            <person name="Yoshinaga Y."/>
            <person name="Zwiers L.-H."/>
            <person name="Turgeon B."/>
            <person name="Goodwin S."/>
            <person name="Spatafora J."/>
            <person name="Crous P."/>
            <person name="Grigoriev I."/>
        </authorList>
    </citation>
    <scope>NUCLEOTIDE SEQUENCE</scope>
    <source>
        <strain evidence="2">CBS 113818</strain>
    </source>
</reference>
<evidence type="ECO:0000313" key="3">
    <source>
        <dbReference type="Proteomes" id="UP000799424"/>
    </source>
</evidence>